<gene>
    <name evidence="1" type="ORF">J2S05_001430</name>
</gene>
<evidence type="ECO:0000313" key="1">
    <source>
        <dbReference type="EMBL" id="MDQ0206631.1"/>
    </source>
</evidence>
<dbReference type="Proteomes" id="UP001225034">
    <property type="component" value="Unassembled WGS sequence"/>
</dbReference>
<sequence>MNNNFIILNKNCKVSPMAEGNSAFVFNKSPFKVSIIGPISLSIYKLIESSECNGVSTRVIDVVNKLTKIIELNSKEKESEFENSILVSIGQLFQLGLIELTNGGE</sequence>
<evidence type="ECO:0008006" key="3">
    <source>
        <dbReference type="Google" id="ProtNLM"/>
    </source>
</evidence>
<name>A0ABT9YFK6_9BACI</name>
<comment type="caution">
    <text evidence="1">The sequence shown here is derived from an EMBL/GenBank/DDBJ whole genome shotgun (WGS) entry which is preliminary data.</text>
</comment>
<keyword evidence="2" id="KW-1185">Reference proteome</keyword>
<proteinExistence type="predicted"/>
<evidence type="ECO:0000313" key="2">
    <source>
        <dbReference type="Proteomes" id="UP001225034"/>
    </source>
</evidence>
<organism evidence="1 2">
    <name type="scientific">Alkalicoccobacillus murimartini</name>
    <dbReference type="NCBI Taxonomy" id="171685"/>
    <lineage>
        <taxon>Bacteria</taxon>
        <taxon>Bacillati</taxon>
        <taxon>Bacillota</taxon>
        <taxon>Bacilli</taxon>
        <taxon>Bacillales</taxon>
        <taxon>Bacillaceae</taxon>
        <taxon>Alkalicoccobacillus</taxon>
    </lineage>
</organism>
<dbReference type="RefSeq" id="WP_306981307.1">
    <property type="nucleotide sequence ID" value="NZ_JAUSUA010000002.1"/>
</dbReference>
<reference evidence="1 2" key="1">
    <citation type="submission" date="2023-07" db="EMBL/GenBank/DDBJ databases">
        <title>Genomic Encyclopedia of Type Strains, Phase IV (KMG-IV): sequencing the most valuable type-strain genomes for metagenomic binning, comparative biology and taxonomic classification.</title>
        <authorList>
            <person name="Goeker M."/>
        </authorList>
    </citation>
    <scope>NUCLEOTIDE SEQUENCE [LARGE SCALE GENOMIC DNA]</scope>
    <source>
        <strain evidence="1 2">DSM 19154</strain>
    </source>
</reference>
<accession>A0ABT9YFK6</accession>
<protein>
    <recommendedName>
        <fullName evidence="3">PqqD family protein</fullName>
    </recommendedName>
</protein>
<dbReference type="EMBL" id="JAUSUA010000002">
    <property type="protein sequence ID" value="MDQ0206631.1"/>
    <property type="molecule type" value="Genomic_DNA"/>
</dbReference>